<evidence type="ECO:0000313" key="3">
    <source>
        <dbReference type="Proteomes" id="UP000259273"/>
    </source>
</evidence>
<keyword evidence="2" id="KW-0418">Kinase</keyword>
<dbReference type="GO" id="GO:0016301">
    <property type="term" value="F:kinase activity"/>
    <property type="evidence" value="ECO:0007669"/>
    <property type="project" value="UniProtKB-KW"/>
</dbReference>
<reference evidence="2 3" key="1">
    <citation type="journal article" date="2018" name="Nat. Biotechnol.">
        <title>A standardized bacterial taxonomy based on genome phylogeny substantially revises the tree of life.</title>
        <authorList>
            <person name="Parks D.H."/>
            <person name="Chuvochina M."/>
            <person name="Waite D.W."/>
            <person name="Rinke C."/>
            <person name="Skarshewski A."/>
            <person name="Chaumeil P.A."/>
            <person name="Hugenholtz P."/>
        </authorList>
    </citation>
    <scope>NUCLEOTIDE SEQUENCE [LARGE SCALE GENOMIC DNA]</scope>
    <source>
        <strain evidence="2">UBA9158</strain>
    </source>
</reference>
<evidence type="ECO:0000259" key="1">
    <source>
        <dbReference type="Pfam" id="PF21085"/>
    </source>
</evidence>
<organism evidence="2 3">
    <name type="scientific">Haliea salexigens</name>
    <dbReference type="NCBI Taxonomy" id="287487"/>
    <lineage>
        <taxon>Bacteria</taxon>
        <taxon>Pseudomonadati</taxon>
        <taxon>Pseudomonadota</taxon>
        <taxon>Gammaproteobacteria</taxon>
        <taxon>Cellvibrionales</taxon>
        <taxon>Halieaceae</taxon>
        <taxon>Haliea</taxon>
    </lineage>
</organism>
<dbReference type="Pfam" id="PF21085">
    <property type="entry name" value="CusS"/>
    <property type="match status" value="1"/>
</dbReference>
<dbReference type="EMBL" id="DMND01000048">
    <property type="protein sequence ID" value="HAN26621.1"/>
    <property type="molecule type" value="Genomic_DNA"/>
</dbReference>
<dbReference type="Proteomes" id="UP000259273">
    <property type="component" value="Unassembled WGS sequence"/>
</dbReference>
<protein>
    <submittedName>
        <fullName evidence="2">Two-component sensor histidine kinase</fullName>
    </submittedName>
</protein>
<dbReference type="InterPro" id="IPR048590">
    <property type="entry name" value="CusS-like_sensor"/>
</dbReference>
<proteinExistence type="predicted"/>
<feature type="non-terminal residue" evidence="2">
    <location>
        <position position="54"/>
    </location>
</feature>
<feature type="domain" description="CusS-like sensor" evidence="1">
    <location>
        <begin position="1"/>
        <end position="47"/>
    </location>
</feature>
<name>A0A3C1KJ50_9GAMM</name>
<dbReference type="AlphaFoldDB" id="A0A3C1KJ50"/>
<sequence length="54" mass="5668">MVFVALAIGCSLFLIGNLVLNAVDRHFAEQDADELAVMSEAVVDALHIGAGDPK</sequence>
<keyword evidence="2" id="KW-0808">Transferase</keyword>
<comment type="caution">
    <text evidence="2">The sequence shown here is derived from an EMBL/GenBank/DDBJ whole genome shotgun (WGS) entry which is preliminary data.</text>
</comment>
<evidence type="ECO:0000313" key="2">
    <source>
        <dbReference type="EMBL" id="HAN26621.1"/>
    </source>
</evidence>
<accession>A0A3C1KJ50</accession>
<gene>
    <name evidence="2" type="ORF">DCP75_02645</name>
</gene>